<dbReference type="SUPFAM" id="SSF53474">
    <property type="entry name" value="alpha/beta-Hydrolases"/>
    <property type="match status" value="1"/>
</dbReference>
<sequence>MIVPSLPGFGFSSPLRRADLNFGKIADLWHTLVTEVLGFEKYAVGGCDVGALVAGQLAWILQRWLKWSAAETVYSKDELLTHAMIYWTTNTIGSSIRTYANNVRYSWRPSHDRWPVVEAPTGLTLVGHENPPGVLTPEARVRHFRESDRARWYNRVNVRAHERGGHFIPWEIPGEWVEDLRRTFRIARASRD</sequence>
<dbReference type="PANTHER" id="PTHR21661:SF35">
    <property type="entry name" value="EPOXIDE HYDROLASE"/>
    <property type="match status" value="1"/>
</dbReference>
<gene>
    <name evidence="3" type="ORF">FB470_003086</name>
</gene>
<dbReference type="Proteomes" id="UP001229651">
    <property type="component" value="Unassembled WGS sequence"/>
</dbReference>
<evidence type="ECO:0000313" key="4">
    <source>
        <dbReference type="Proteomes" id="UP001229651"/>
    </source>
</evidence>
<name>A0ABU0EUY0_9PSEU</name>
<protein>
    <submittedName>
        <fullName evidence="3">Pimeloyl-ACP methyl ester carboxylesterase</fullName>
    </submittedName>
</protein>
<dbReference type="InterPro" id="IPR029058">
    <property type="entry name" value="AB_hydrolase_fold"/>
</dbReference>
<evidence type="ECO:0000256" key="1">
    <source>
        <dbReference type="ARBA" id="ARBA00010088"/>
    </source>
</evidence>
<reference evidence="3 4" key="1">
    <citation type="submission" date="2023-07" db="EMBL/GenBank/DDBJ databases">
        <title>Sequencing the genomes of 1000 actinobacteria strains.</title>
        <authorList>
            <person name="Klenk H.-P."/>
        </authorList>
    </citation>
    <scope>NUCLEOTIDE SEQUENCE [LARGE SCALE GENOMIC DNA]</scope>
    <source>
        <strain evidence="3 4">DSM 45805</strain>
    </source>
</reference>
<keyword evidence="4" id="KW-1185">Reference proteome</keyword>
<proteinExistence type="inferred from homology"/>
<comment type="caution">
    <text evidence="3">The sequence shown here is derived from an EMBL/GenBank/DDBJ whole genome shotgun (WGS) entry which is preliminary data.</text>
</comment>
<organism evidence="3 4">
    <name type="scientific">Amycolatopsis thermophila</name>
    <dbReference type="NCBI Taxonomy" id="206084"/>
    <lineage>
        <taxon>Bacteria</taxon>
        <taxon>Bacillati</taxon>
        <taxon>Actinomycetota</taxon>
        <taxon>Actinomycetes</taxon>
        <taxon>Pseudonocardiales</taxon>
        <taxon>Pseudonocardiaceae</taxon>
        <taxon>Amycolatopsis</taxon>
    </lineage>
</organism>
<evidence type="ECO:0000256" key="2">
    <source>
        <dbReference type="ARBA" id="ARBA00022801"/>
    </source>
</evidence>
<comment type="similarity">
    <text evidence="1">Belongs to the peptidase S33 family.</text>
</comment>
<accession>A0ABU0EUY0</accession>
<evidence type="ECO:0000313" key="3">
    <source>
        <dbReference type="EMBL" id="MDQ0379092.1"/>
    </source>
</evidence>
<keyword evidence="2" id="KW-0378">Hydrolase</keyword>
<dbReference type="Gene3D" id="3.40.50.1820">
    <property type="entry name" value="alpha/beta hydrolase"/>
    <property type="match status" value="2"/>
</dbReference>
<dbReference type="EMBL" id="JAUSUT010000001">
    <property type="protein sequence ID" value="MDQ0379092.1"/>
    <property type="molecule type" value="Genomic_DNA"/>
</dbReference>
<dbReference type="PANTHER" id="PTHR21661">
    <property type="entry name" value="EPOXIDE HYDROLASE 1-RELATED"/>
    <property type="match status" value="1"/>
</dbReference>